<dbReference type="PANTHER" id="PTHR33377:SF36">
    <property type="entry name" value="OS01G0720900 PROTEIN"/>
    <property type="match status" value="1"/>
</dbReference>
<evidence type="ECO:0000313" key="1">
    <source>
        <dbReference type="EMBL" id="JAD97962.1"/>
    </source>
</evidence>
<accession>A0A0A9EPK1</accession>
<proteinExistence type="predicted"/>
<dbReference type="PANTHER" id="PTHR33377">
    <property type="entry name" value="OS10G0134700 PROTEIN-RELATED"/>
    <property type="match status" value="1"/>
</dbReference>
<name>A0A0A9EPK1_ARUDO</name>
<reference evidence="1" key="2">
    <citation type="journal article" date="2015" name="Data Brief">
        <title>Shoot transcriptome of the giant reed, Arundo donax.</title>
        <authorList>
            <person name="Barrero R.A."/>
            <person name="Guerrero F.D."/>
            <person name="Moolhuijzen P."/>
            <person name="Goolsby J.A."/>
            <person name="Tidwell J."/>
            <person name="Bellgard S.E."/>
            <person name="Bellgard M.I."/>
        </authorList>
    </citation>
    <scope>NUCLEOTIDE SEQUENCE</scope>
    <source>
        <tissue evidence="1">Shoot tissue taken approximately 20 cm above the soil surface</tissue>
    </source>
</reference>
<dbReference type="EMBL" id="GBRH01199933">
    <property type="protein sequence ID" value="JAD97962.1"/>
    <property type="molecule type" value="Transcribed_RNA"/>
</dbReference>
<dbReference type="AlphaFoldDB" id="A0A0A9EPK1"/>
<reference evidence="1" key="1">
    <citation type="submission" date="2014-09" db="EMBL/GenBank/DDBJ databases">
        <authorList>
            <person name="Magalhaes I.L.F."/>
            <person name="Oliveira U."/>
            <person name="Santos F.R."/>
            <person name="Vidigal T.H.D.A."/>
            <person name="Brescovit A.D."/>
            <person name="Santos A.J."/>
        </authorList>
    </citation>
    <scope>NUCLEOTIDE SEQUENCE</scope>
    <source>
        <tissue evidence="1">Shoot tissue taken approximately 20 cm above the soil surface</tissue>
    </source>
</reference>
<sequence length="163" mass="18533">MAFGSTNPDKHPELASVAMEIAAELDGSFLSANIFGGFLRANMQIRFWRKILELERNHVERNIRLFGERPVTLLQKNQTAYVWSLSNTSLRPKVLNCQTHPPRNDVPKITLHGVQTRSAKPTGTVEVLVWKSCMPPYHSYTMTCDMDAPQDMMAKKKRPHPMA</sequence>
<protein>
    <submittedName>
        <fullName evidence="1">Uncharacterized protein</fullName>
    </submittedName>
</protein>
<organism evidence="1">
    <name type="scientific">Arundo donax</name>
    <name type="common">Giant reed</name>
    <name type="synonym">Donax arundinaceus</name>
    <dbReference type="NCBI Taxonomy" id="35708"/>
    <lineage>
        <taxon>Eukaryota</taxon>
        <taxon>Viridiplantae</taxon>
        <taxon>Streptophyta</taxon>
        <taxon>Embryophyta</taxon>
        <taxon>Tracheophyta</taxon>
        <taxon>Spermatophyta</taxon>
        <taxon>Magnoliopsida</taxon>
        <taxon>Liliopsida</taxon>
        <taxon>Poales</taxon>
        <taxon>Poaceae</taxon>
        <taxon>PACMAD clade</taxon>
        <taxon>Arundinoideae</taxon>
        <taxon>Arundineae</taxon>
        <taxon>Arundo</taxon>
    </lineage>
</organism>